<organism evidence="2 3">
    <name type="scientific">Gelidibacter algens</name>
    <dbReference type="NCBI Taxonomy" id="49280"/>
    <lineage>
        <taxon>Bacteria</taxon>
        <taxon>Pseudomonadati</taxon>
        <taxon>Bacteroidota</taxon>
        <taxon>Flavobacteriia</taxon>
        <taxon>Flavobacteriales</taxon>
        <taxon>Flavobacteriaceae</taxon>
        <taxon>Gelidibacter</taxon>
    </lineage>
</organism>
<dbReference type="OrthoDB" id="9786766at2"/>
<evidence type="ECO:0000313" key="2">
    <source>
        <dbReference type="EMBL" id="RAJ27826.1"/>
    </source>
</evidence>
<dbReference type="RefSeq" id="WP_066433603.1">
    <property type="nucleotide sequence ID" value="NZ_LZRN01000015.1"/>
</dbReference>
<dbReference type="PROSITE" id="PS51257">
    <property type="entry name" value="PROKAR_LIPOPROTEIN"/>
    <property type="match status" value="1"/>
</dbReference>
<dbReference type="GO" id="GO:0004553">
    <property type="term" value="F:hydrolase activity, hydrolyzing O-glycosyl compounds"/>
    <property type="evidence" value="ECO:0007669"/>
    <property type="project" value="InterPro"/>
</dbReference>
<dbReference type="Proteomes" id="UP000248987">
    <property type="component" value="Unassembled WGS sequence"/>
</dbReference>
<name>A0A1A7R048_9FLAO</name>
<evidence type="ECO:0000259" key="1">
    <source>
        <dbReference type="Pfam" id="PF06452"/>
    </source>
</evidence>
<gene>
    <name evidence="2" type="ORF">LX77_00400</name>
</gene>
<dbReference type="GO" id="GO:0016052">
    <property type="term" value="P:carbohydrate catabolic process"/>
    <property type="evidence" value="ECO:0007669"/>
    <property type="project" value="InterPro"/>
</dbReference>
<keyword evidence="3" id="KW-1185">Reference proteome</keyword>
<dbReference type="EMBL" id="QLLQ01000001">
    <property type="protein sequence ID" value="RAJ27826.1"/>
    <property type="molecule type" value="Genomic_DNA"/>
</dbReference>
<reference evidence="2 3" key="1">
    <citation type="submission" date="2018-06" db="EMBL/GenBank/DDBJ databases">
        <title>Genomic Encyclopedia of Archaeal and Bacterial Type Strains, Phase II (KMG-II): from individual species to whole genera.</title>
        <authorList>
            <person name="Goeker M."/>
        </authorList>
    </citation>
    <scope>NUCLEOTIDE SEQUENCE [LARGE SCALE GENOMIC DNA]</scope>
    <source>
        <strain evidence="2 3">DSM 12408</strain>
    </source>
</reference>
<dbReference type="STRING" id="49280.A9996_09320"/>
<comment type="caution">
    <text evidence="2">The sequence shown here is derived from an EMBL/GenBank/DDBJ whole genome shotgun (WGS) entry which is preliminary data.</text>
</comment>
<accession>A0A1A7R048</accession>
<proteinExistence type="predicted"/>
<sequence length="251" mass="28174">MKQLIAILCLLIGASSCKNSGNSTSTSQKNEYQLRQVLKAEQAPVIDGQASDSIWQKATSYSIDQLWLGETYSAEDFEGSYKLTWTEDALYALVEIKDDSLFEQHADPLKLWWDDDCVEVFIDEDNSGGEHQYNHNAFAYHVALDGNVVDMSPKKTGHLYNHHVTSKHVTTGNTTLWELQISLYDDSYKENEENSPVKLSEGKKIGFAIAYCDNDGSIERENFIGSIAVDGEDKNRGWIDASIFGTIQLKN</sequence>
<dbReference type="SUPFAM" id="SSF49344">
    <property type="entry name" value="CBD9-like"/>
    <property type="match status" value="1"/>
</dbReference>
<dbReference type="Gene3D" id="2.60.40.1190">
    <property type="match status" value="1"/>
</dbReference>
<protein>
    <submittedName>
        <fullName evidence="2">Carbohydrate binding protein with CBM9 domain</fullName>
    </submittedName>
</protein>
<dbReference type="CDD" id="cd00241">
    <property type="entry name" value="DOMON_like"/>
    <property type="match status" value="1"/>
</dbReference>
<dbReference type="GO" id="GO:0030246">
    <property type="term" value="F:carbohydrate binding"/>
    <property type="evidence" value="ECO:0007669"/>
    <property type="project" value="InterPro"/>
</dbReference>
<evidence type="ECO:0000313" key="3">
    <source>
        <dbReference type="Proteomes" id="UP000248987"/>
    </source>
</evidence>
<dbReference type="Pfam" id="PF06452">
    <property type="entry name" value="CBM9_1"/>
    <property type="match status" value="1"/>
</dbReference>
<dbReference type="AlphaFoldDB" id="A0A1A7R048"/>
<dbReference type="InterPro" id="IPR010502">
    <property type="entry name" value="Carb-bd_dom_fam9"/>
</dbReference>
<feature type="domain" description="Carbohydrate-binding" evidence="1">
    <location>
        <begin position="46"/>
        <end position="250"/>
    </location>
</feature>